<evidence type="ECO:0000256" key="6">
    <source>
        <dbReference type="ARBA" id="ARBA00022840"/>
    </source>
</evidence>
<dbReference type="Pfam" id="PF03485">
    <property type="entry name" value="Arg_tRNA_synt_N"/>
    <property type="match status" value="1"/>
</dbReference>
<dbReference type="Pfam" id="PF05746">
    <property type="entry name" value="DALR_1"/>
    <property type="match status" value="1"/>
</dbReference>
<dbReference type="InterPro" id="IPR036695">
    <property type="entry name" value="Arg-tRNA-synth_N_sf"/>
</dbReference>
<feature type="domain" description="DALR anticodon binding" evidence="12">
    <location>
        <begin position="459"/>
        <end position="574"/>
    </location>
</feature>
<evidence type="ECO:0000259" key="12">
    <source>
        <dbReference type="SMART" id="SM00836"/>
    </source>
</evidence>
<dbReference type="CDD" id="cd07956">
    <property type="entry name" value="Anticodon_Ia_Arg"/>
    <property type="match status" value="1"/>
</dbReference>
<evidence type="ECO:0000256" key="9">
    <source>
        <dbReference type="ARBA" id="ARBA00049339"/>
    </source>
</evidence>
<evidence type="ECO:0000256" key="4">
    <source>
        <dbReference type="ARBA" id="ARBA00022598"/>
    </source>
</evidence>
<comment type="similarity">
    <text evidence="2 10 11">Belongs to the class-I aminoacyl-tRNA synthetase family.</text>
</comment>
<evidence type="ECO:0000256" key="5">
    <source>
        <dbReference type="ARBA" id="ARBA00022741"/>
    </source>
</evidence>
<dbReference type="PROSITE" id="PS00178">
    <property type="entry name" value="AA_TRNA_LIGASE_I"/>
    <property type="match status" value="1"/>
</dbReference>
<dbReference type="HAMAP" id="MF_00123">
    <property type="entry name" value="Arg_tRNA_synth"/>
    <property type="match status" value="1"/>
</dbReference>
<dbReference type="FunFam" id="1.10.730.10:FF:000008">
    <property type="entry name" value="Arginine--tRNA ligase"/>
    <property type="match status" value="1"/>
</dbReference>
<evidence type="ECO:0000256" key="11">
    <source>
        <dbReference type="RuleBase" id="RU363038"/>
    </source>
</evidence>
<dbReference type="GO" id="GO:0005737">
    <property type="term" value="C:cytoplasm"/>
    <property type="evidence" value="ECO:0007669"/>
    <property type="project" value="UniProtKB-SubCell"/>
</dbReference>
<organism evidence="14 15">
    <name type="scientific">Candidatus Protofrankia californiensis</name>
    <dbReference type="NCBI Taxonomy" id="1839754"/>
    <lineage>
        <taxon>Bacteria</taxon>
        <taxon>Bacillati</taxon>
        <taxon>Actinomycetota</taxon>
        <taxon>Actinomycetes</taxon>
        <taxon>Frankiales</taxon>
        <taxon>Frankiaceae</taxon>
        <taxon>Protofrankia</taxon>
    </lineage>
</organism>
<evidence type="ECO:0000256" key="3">
    <source>
        <dbReference type="ARBA" id="ARBA00022490"/>
    </source>
</evidence>
<dbReference type="GO" id="GO:0005524">
    <property type="term" value="F:ATP binding"/>
    <property type="evidence" value="ECO:0007669"/>
    <property type="project" value="UniProtKB-UniRule"/>
</dbReference>
<reference evidence="15" key="1">
    <citation type="submission" date="2016-02" db="EMBL/GenBank/DDBJ databases">
        <authorList>
            <person name="Wibberg D."/>
        </authorList>
    </citation>
    <scope>NUCLEOTIDE SEQUENCE [LARGE SCALE GENOMIC DNA]</scope>
</reference>
<keyword evidence="6 10" id="KW-0067">ATP-binding</keyword>
<dbReference type="PRINTS" id="PR01038">
    <property type="entry name" value="TRNASYNTHARG"/>
</dbReference>
<dbReference type="PANTHER" id="PTHR11956">
    <property type="entry name" value="ARGINYL-TRNA SYNTHETASE"/>
    <property type="match status" value="1"/>
</dbReference>
<dbReference type="InterPro" id="IPR014729">
    <property type="entry name" value="Rossmann-like_a/b/a_fold"/>
</dbReference>
<dbReference type="Gene3D" id="3.40.50.620">
    <property type="entry name" value="HUPs"/>
    <property type="match status" value="1"/>
</dbReference>
<dbReference type="EMBL" id="FLUV01000077">
    <property type="protein sequence ID" value="SBW17358.1"/>
    <property type="molecule type" value="Genomic_DNA"/>
</dbReference>
<dbReference type="Proteomes" id="UP000199013">
    <property type="component" value="Unassembled WGS sequence"/>
</dbReference>
<keyword evidence="4 10" id="KW-0436">Ligase</keyword>
<dbReference type="SMART" id="SM00836">
    <property type="entry name" value="DALR_1"/>
    <property type="match status" value="1"/>
</dbReference>
<evidence type="ECO:0000259" key="13">
    <source>
        <dbReference type="SMART" id="SM01016"/>
    </source>
</evidence>
<sequence>MTSLERLLDERLGAAFAAVAGEQVDPAIRRSQRADYQADAALSLARRLRRNPREIAAEVTRAAELDDLCDTVEVAGPGFINLHLAASALERLLEGILADERLGVASVPSPEVVVIDYSGPNAAKEMHVGHLRSTIIGDAAVRLLGWMGHSVIRQNHIGDWGTPFGMLVEHLLDVGESEAVHELSVGDLNAFYKAARVKFDADEAFKERSRLRVVQLQAGDPTTRRLWHVLVGESKKYFLTVYSQLGVLLTEADFLGESSYNDQLVPVVDELAELGLLRLSDGALCAFPEGFKNRDGEPLPLIVRKRDGGYGYATTDLATIRHRIRNLHATRLLYVVGLPQYQHFEMIYEVAREAGWLVPPVRAEHIGHGSILGADGKMLRTRTGDSVKLVALLDEAVSRAADVIAVKNPALEVQTRSEVARAIGIGAVKYADLSTDRSKDYIFDLDRMLAFDGNTAPYLQYAHARICSVFRRTGLTYPVAAADIRIREPEERHLAVQLLSFGDVVNEIADSLEFHRLAGYLFGLAASFTTFYEKCPILRSEEPVRTSRLALCDLTRRTLATGLELLGITAPEQM</sequence>
<keyword evidence="15" id="KW-1185">Reference proteome</keyword>
<dbReference type="SMART" id="SM01016">
    <property type="entry name" value="Arg_tRNA_synt_N"/>
    <property type="match status" value="1"/>
</dbReference>
<keyword evidence="3 10" id="KW-0963">Cytoplasm</keyword>
<name>A0A1C3NSZ7_9ACTN</name>
<keyword evidence="8 10" id="KW-0030">Aminoacyl-tRNA synthetase</keyword>
<gene>
    <name evidence="10 14" type="primary">argS</name>
    <name evidence="14" type="ORF">FDG2_0179</name>
</gene>
<comment type="catalytic activity">
    <reaction evidence="9 10">
        <text>tRNA(Arg) + L-arginine + ATP = L-arginyl-tRNA(Arg) + AMP + diphosphate</text>
        <dbReference type="Rhea" id="RHEA:20301"/>
        <dbReference type="Rhea" id="RHEA-COMP:9658"/>
        <dbReference type="Rhea" id="RHEA-COMP:9673"/>
        <dbReference type="ChEBI" id="CHEBI:30616"/>
        <dbReference type="ChEBI" id="CHEBI:32682"/>
        <dbReference type="ChEBI" id="CHEBI:33019"/>
        <dbReference type="ChEBI" id="CHEBI:78442"/>
        <dbReference type="ChEBI" id="CHEBI:78513"/>
        <dbReference type="ChEBI" id="CHEBI:456215"/>
        <dbReference type="EC" id="6.1.1.19"/>
    </reaction>
</comment>
<keyword evidence="7 10" id="KW-0648">Protein biosynthesis</keyword>
<dbReference type="InterPro" id="IPR009080">
    <property type="entry name" value="tRNAsynth_Ia_anticodon-bd"/>
</dbReference>
<accession>A0A1C3NSZ7</accession>
<dbReference type="AlphaFoldDB" id="A0A1C3NSZ7"/>
<proteinExistence type="inferred from homology"/>
<dbReference type="GO" id="GO:0006420">
    <property type="term" value="P:arginyl-tRNA aminoacylation"/>
    <property type="evidence" value="ECO:0007669"/>
    <property type="project" value="UniProtKB-UniRule"/>
</dbReference>
<evidence type="ECO:0000313" key="15">
    <source>
        <dbReference type="Proteomes" id="UP000199013"/>
    </source>
</evidence>
<comment type="subcellular location">
    <subcellularLocation>
        <location evidence="1 10">Cytoplasm</location>
    </subcellularLocation>
</comment>
<evidence type="ECO:0000313" key="14">
    <source>
        <dbReference type="EMBL" id="SBW17358.1"/>
    </source>
</evidence>
<dbReference type="Gene3D" id="1.10.730.10">
    <property type="entry name" value="Isoleucyl-tRNA Synthetase, Domain 1"/>
    <property type="match status" value="1"/>
</dbReference>
<evidence type="ECO:0000256" key="2">
    <source>
        <dbReference type="ARBA" id="ARBA00005594"/>
    </source>
</evidence>
<dbReference type="InterPro" id="IPR005148">
    <property type="entry name" value="Arg-tRNA-synth_N"/>
</dbReference>
<dbReference type="InterPro" id="IPR035684">
    <property type="entry name" value="ArgRS_core"/>
</dbReference>
<keyword evidence="5 10" id="KW-0547">Nucleotide-binding</keyword>
<dbReference type="PANTHER" id="PTHR11956:SF5">
    <property type="entry name" value="ARGININE--TRNA LIGASE, CYTOPLASMIC"/>
    <property type="match status" value="1"/>
</dbReference>
<dbReference type="FunFam" id="3.40.50.620:FF:000116">
    <property type="entry name" value="Arginine--tRNA ligase"/>
    <property type="match status" value="1"/>
</dbReference>
<dbReference type="EC" id="6.1.1.19" evidence="10"/>
<evidence type="ECO:0000256" key="1">
    <source>
        <dbReference type="ARBA" id="ARBA00004496"/>
    </source>
</evidence>
<dbReference type="SUPFAM" id="SSF55190">
    <property type="entry name" value="Arginyl-tRNA synthetase (ArgRS), N-terminal 'additional' domain"/>
    <property type="match status" value="1"/>
</dbReference>
<dbReference type="GO" id="GO:0004814">
    <property type="term" value="F:arginine-tRNA ligase activity"/>
    <property type="evidence" value="ECO:0007669"/>
    <property type="project" value="UniProtKB-UniRule"/>
</dbReference>
<feature type="domain" description="Arginyl tRNA synthetase N-terminal" evidence="13">
    <location>
        <begin position="2"/>
        <end position="84"/>
    </location>
</feature>
<dbReference type="Pfam" id="PF00750">
    <property type="entry name" value="tRNA-synt_1d"/>
    <property type="match status" value="1"/>
</dbReference>
<dbReference type="SUPFAM" id="SSF47323">
    <property type="entry name" value="Anticodon-binding domain of a subclass of class I aminoacyl-tRNA synthetases"/>
    <property type="match status" value="1"/>
</dbReference>
<dbReference type="Gene3D" id="3.30.1360.70">
    <property type="entry name" value="Arginyl tRNA synthetase N-terminal domain"/>
    <property type="match status" value="1"/>
</dbReference>
<comment type="caution">
    <text evidence="10">Lacks conserved residue(s) required for the propagation of feature annotation.</text>
</comment>
<comment type="subunit">
    <text evidence="10">Monomer.</text>
</comment>
<dbReference type="InterPro" id="IPR008909">
    <property type="entry name" value="DALR_anticod-bd"/>
</dbReference>
<dbReference type="InterPro" id="IPR001412">
    <property type="entry name" value="aa-tRNA-synth_I_CS"/>
</dbReference>
<evidence type="ECO:0000256" key="8">
    <source>
        <dbReference type="ARBA" id="ARBA00023146"/>
    </source>
</evidence>
<evidence type="ECO:0000256" key="7">
    <source>
        <dbReference type="ARBA" id="ARBA00022917"/>
    </source>
</evidence>
<protein>
    <recommendedName>
        <fullName evidence="10">Arginine--tRNA ligase</fullName>
        <ecNumber evidence="10">6.1.1.19</ecNumber>
    </recommendedName>
    <alternativeName>
        <fullName evidence="10">Arginyl-tRNA synthetase</fullName>
        <shortName evidence="10">ArgRS</shortName>
    </alternativeName>
</protein>
<dbReference type="InterPro" id="IPR001278">
    <property type="entry name" value="Arg-tRNA-ligase"/>
</dbReference>
<evidence type="ECO:0000256" key="10">
    <source>
        <dbReference type="HAMAP-Rule" id="MF_00123"/>
    </source>
</evidence>
<dbReference type="NCBIfam" id="TIGR00456">
    <property type="entry name" value="argS"/>
    <property type="match status" value="1"/>
</dbReference>
<dbReference type="SUPFAM" id="SSF52374">
    <property type="entry name" value="Nucleotidylyl transferase"/>
    <property type="match status" value="1"/>
</dbReference>